<dbReference type="RefSeq" id="WP_178377209.1">
    <property type="nucleotide sequence ID" value="NZ_FQWQ01000004.1"/>
</dbReference>
<dbReference type="Proteomes" id="UP000184212">
    <property type="component" value="Unassembled WGS sequence"/>
</dbReference>
<name>A0A1M5VQC8_9BACT</name>
<evidence type="ECO:0000313" key="2">
    <source>
        <dbReference type="Proteomes" id="UP000184212"/>
    </source>
</evidence>
<keyword evidence="2" id="KW-1185">Reference proteome</keyword>
<accession>A0A1M5VQC8</accession>
<reference evidence="1 2" key="1">
    <citation type="submission" date="2016-11" db="EMBL/GenBank/DDBJ databases">
        <authorList>
            <person name="Jaros S."/>
            <person name="Januszkiewicz K."/>
            <person name="Wedrychowicz H."/>
        </authorList>
    </citation>
    <scope>NUCLEOTIDE SEQUENCE [LARGE SCALE GENOMIC DNA]</scope>
    <source>
        <strain evidence="1 2">DSM 24574</strain>
    </source>
</reference>
<sequence length="58" mass="6703">MKNILPPHPLLTNSNTSGRLPAQEKYWPIGDFFDRHACPILHDTRSHHHPKHGLPDFL</sequence>
<dbReference type="STRING" id="947013.SAMN04488109_5307"/>
<organism evidence="1 2">
    <name type="scientific">Chryseolinea serpens</name>
    <dbReference type="NCBI Taxonomy" id="947013"/>
    <lineage>
        <taxon>Bacteria</taxon>
        <taxon>Pseudomonadati</taxon>
        <taxon>Bacteroidota</taxon>
        <taxon>Cytophagia</taxon>
        <taxon>Cytophagales</taxon>
        <taxon>Fulvivirgaceae</taxon>
        <taxon>Chryseolinea</taxon>
    </lineage>
</organism>
<evidence type="ECO:0000313" key="1">
    <source>
        <dbReference type="EMBL" id="SHH77437.1"/>
    </source>
</evidence>
<proteinExistence type="predicted"/>
<dbReference type="AlphaFoldDB" id="A0A1M5VQC8"/>
<dbReference type="EMBL" id="FQWQ01000004">
    <property type="protein sequence ID" value="SHH77437.1"/>
    <property type="molecule type" value="Genomic_DNA"/>
</dbReference>
<protein>
    <submittedName>
        <fullName evidence="1">Uncharacterized protein</fullName>
    </submittedName>
</protein>
<gene>
    <name evidence="1" type="ORF">SAMN04488109_5307</name>
</gene>